<feature type="domain" description="ABM" evidence="2">
    <location>
        <begin position="15"/>
        <end position="104"/>
    </location>
</feature>
<evidence type="ECO:0000259" key="2">
    <source>
        <dbReference type="PROSITE" id="PS51725"/>
    </source>
</evidence>
<name>A0A7V8FH59_STEMA</name>
<keyword evidence="3" id="KW-0413">Isomerase</keyword>
<dbReference type="PANTHER" id="PTHR33336:SF3">
    <property type="entry name" value="ABM DOMAIN-CONTAINING PROTEIN"/>
    <property type="match status" value="1"/>
</dbReference>
<accession>A0A7V8FH59</accession>
<feature type="region of interest" description="Disordered" evidence="1">
    <location>
        <begin position="90"/>
        <end position="115"/>
    </location>
</feature>
<protein>
    <submittedName>
        <fullName evidence="3">(4S)-4-hydroxy-5-phosphonooxypentane-2,3-dione isomerase</fullName>
    </submittedName>
</protein>
<dbReference type="Gene3D" id="3.30.70.100">
    <property type="match status" value="2"/>
</dbReference>
<dbReference type="InterPro" id="IPR007138">
    <property type="entry name" value="ABM_dom"/>
</dbReference>
<feature type="domain" description="ABM" evidence="2">
    <location>
        <begin position="122"/>
        <end position="211"/>
    </location>
</feature>
<dbReference type="SUPFAM" id="SSF54909">
    <property type="entry name" value="Dimeric alpha+beta barrel"/>
    <property type="match status" value="2"/>
</dbReference>
<dbReference type="PANTHER" id="PTHR33336">
    <property type="entry name" value="QUINOL MONOOXYGENASE YGIN-RELATED"/>
    <property type="match status" value="1"/>
</dbReference>
<evidence type="ECO:0000256" key="1">
    <source>
        <dbReference type="SAM" id="MobiDB-lite"/>
    </source>
</evidence>
<gene>
    <name evidence="3" type="primary">lsrG</name>
    <name evidence="3" type="ORF">GAK31_01113</name>
</gene>
<dbReference type="InterPro" id="IPR050744">
    <property type="entry name" value="AI-2_Isomerase_LsrG"/>
</dbReference>
<dbReference type="EMBL" id="WNDS01000002">
    <property type="protein sequence ID" value="KAF1015638.1"/>
    <property type="molecule type" value="Genomic_DNA"/>
</dbReference>
<comment type="caution">
    <text evidence="3">The sequence shown here is derived from an EMBL/GenBank/DDBJ whole genome shotgun (WGS) entry which is preliminary data.</text>
</comment>
<dbReference type="InterPro" id="IPR011008">
    <property type="entry name" value="Dimeric_a/b-barrel"/>
</dbReference>
<organism evidence="3 4">
    <name type="scientific">Stenotrophomonas maltophilia</name>
    <name type="common">Pseudomonas maltophilia</name>
    <name type="synonym">Xanthomonas maltophilia</name>
    <dbReference type="NCBI Taxonomy" id="40324"/>
    <lineage>
        <taxon>Bacteria</taxon>
        <taxon>Pseudomonadati</taxon>
        <taxon>Pseudomonadota</taxon>
        <taxon>Gammaproteobacteria</taxon>
        <taxon>Lysobacterales</taxon>
        <taxon>Lysobacteraceae</taxon>
        <taxon>Stenotrophomonas</taxon>
        <taxon>Stenotrophomonas maltophilia group</taxon>
    </lineage>
</organism>
<dbReference type="AlphaFoldDB" id="A0A7V8FH59"/>
<evidence type="ECO:0000313" key="4">
    <source>
        <dbReference type="Proteomes" id="UP000487117"/>
    </source>
</evidence>
<dbReference type="Pfam" id="PF03992">
    <property type="entry name" value="ABM"/>
    <property type="match status" value="2"/>
</dbReference>
<dbReference type="PROSITE" id="PS51725">
    <property type="entry name" value="ABM"/>
    <property type="match status" value="2"/>
</dbReference>
<sequence length="217" mass="23344">MRHPLHPPPAAEAALQLWVTLPIKPDHLAGFLATMHREVAGARSEAGNVAFDVYADRDQPSTLYLFEHWRNAAALASHVRQPYYKAIRAQEKDDLGGTPSERPLGGLGSSGRPHRIGQAGEPAVLSLIAPREGMRAQLLLALEQAGAATATSAGNRGFHLLQDRDSADEVLLIERWATPEARDAYLSTAAGQALQEALAALAATPVKVTRMIDRSQP</sequence>
<evidence type="ECO:0000313" key="3">
    <source>
        <dbReference type="EMBL" id="KAF1015638.1"/>
    </source>
</evidence>
<reference evidence="4" key="1">
    <citation type="journal article" date="2020" name="MBio">
        <title>Horizontal gene transfer to a defensive symbiont with a reduced genome amongst a multipartite beetle microbiome.</title>
        <authorList>
            <person name="Waterworth S.C."/>
            <person name="Florez L.V."/>
            <person name="Rees E.R."/>
            <person name="Hertweck C."/>
            <person name="Kaltenpoth M."/>
            <person name="Kwan J.C."/>
        </authorList>
    </citation>
    <scope>NUCLEOTIDE SEQUENCE [LARGE SCALE GENOMIC DNA]</scope>
</reference>
<proteinExistence type="predicted"/>
<dbReference type="Proteomes" id="UP000487117">
    <property type="component" value="Unassembled WGS sequence"/>
</dbReference>
<dbReference type="GO" id="GO:0016853">
    <property type="term" value="F:isomerase activity"/>
    <property type="evidence" value="ECO:0007669"/>
    <property type="project" value="UniProtKB-KW"/>
</dbReference>